<sequence length="320" mass="34722">MRVTRRPLLDHANLRERFPGGVAPRATLVALGMSHAAISRLCRPGGPWRRPIPGVVVLANNAPTRHQRNWAALTHAGRNGMLTGVAAARLHGIVRLPPDTRVHVLIPHERRVASRGFATIERTIHLPDPVAINGVPVAPLARALVDAARRMDSLRAIREMIADAVQRRLCTPAELRRELDQGSTIGSALPKIVISEMERGVRAAADSWAARAVKRGGLPAPEWNAEVRDDTGAVLGTAQAFWPNVGLAWEVDSPDFHLTSAGYQATTSRLARFTSAGIVVVQTRPARLLRNPDAVLGDLRQAFDRPTSRPPPAARNDPDT</sequence>
<dbReference type="AlphaFoldDB" id="A0A1G6ZE79"/>
<organism evidence="1 2">
    <name type="scientific">Prauserella marina</name>
    <dbReference type="NCBI Taxonomy" id="530584"/>
    <lineage>
        <taxon>Bacteria</taxon>
        <taxon>Bacillati</taxon>
        <taxon>Actinomycetota</taxon>
        <taxon>Actinomycetes</taxon>
        <taxon>Pseudonocardiales</taxon>
        <taxon>Pseudonocardiaceae</taxon>
        <taxon>Prauserella</taxon>
    </lineage>
</organism>
<evidence type="ECO:0000313" key="2">
    <source>
        <dbReference type="Proteomes" id="UP000199494"/>
    </source>
</evidence>
<dbReference type="EMBL" id="FMZE01000016">
    <property type="protein sequence ID" value="SDE00782.1"/>
    <property type="molecule type" value="Genomic_DNA"/>
</dbReference>
<name>A0A1G6ZE79_9PSEU</name>
<gene>
    <name evidence="1" type="ORF">SAMN05421630_11660</name>
</gene>
<dbReference type="Proteomes" id="UP000199494">
    <property type="component" value="Unassembled WGS sequence"/>
</dbReference>
<keyword evidence="2" id="KW-1185">Reference proteome</keyword>
<dbReference type="STRING" id="530584.SAMN05421630_11660"/>
<evidence type="ECO:0000313" key="1">
    <source>
        <dbReference type="EMBL" id="SDE00782.1"/>
    </source>
</evidence>
<reference evidence="1 2" key="1">
    <citation type="submission" date="2016-10" db="EMBL/GenBank/DDBJ databases">
        <authorList>
            <person name="de Groot N.N."/>
        </authorList>
    </citation>
    <scope>NUCLEOTIDE SEQUENCE [LARGE SCALE GENOMIC DNA]</scope>
    <source>
        <strain evidence="1 2">CGMCC 4.5506</strain>
    </source>
</reference>
<protein>
    <submittedName>
        <fullName evidence="1">Uncharacterized protein</fullName>
    </submittedName>
</protein>
<proteinExistence type="predicted"/>
<accession>A0A1G6ZE79</accession>